<evidence type="ECO:0000313" key="7">
    <source>
        <dbReference type="Proteomes" id="UP000189059"/>
    </source>
</evidence>
<organism evidence="6 7">
    <name type="scientific">Paenibacillus ihbetae</name>
    <dbReference type="NCBI Taxonomy" id="1870820"/>
    <lineage>
        <taxon>Bacteria</taxon>
        <taxon>Bacillati</taxon>
        <taxon>Bacillota</taxon>
        <taxon>Bacilli</taxon>
        <taxon>Bacillales</taxon>
        <taxon>Paenibacillaceae</taxon>
        <taxon>Paenibacillus</taxon>
    </lineage>
</organism>
<accession>A0ABX3JRD5</accession>
<dbReference type="InterPro" id="IPR001818">
    <property type="entry name" value="Pept_M10_metallopeptidase"/>
</dbReference>
<evidence type="ECO:0000259" key="5">
    <source>
        <dbReference type="Pfam" id="PF00413"/>
    </source>
</evidence>
<dbReference type="Proteomes" id="UP000189059">
    <property type="component" value="Unassembled WGS sequence"/>
</dbReference>
<keyword evidence="7" id="KW-1185">Reference proteome</keyword>
<proteinExistence type="predicted"/>
<dbReference type="SUPFAM" id="SSF55486">
    <property type="entry name" value="Metalloproteases ('zincins'), catalytic domain"/>
    <property type="match status" value="1"/>
</dbReference>
<gene>
    <name evidence="6" type="ORF">BBD40_22960</name>
</gene>
<evidence type="ECO:0000256" key="2">
    <source>
        <dbReference type="ARBA" id="ARBA00022723"/>
    </source>
</evidence>
<evidence type="ECO:0000256" key="1">
    <source>
        <dbReference type="ARBA" id="ARBA00022670"/>
    </source>
</evidence>
<dbReference type="Gene3D" id="3.40.390.10">
    <property type="entry name" value="Collagenase (Catalytic Domain)"/>
    <property type="match status" value="1"/>
</dbReference>
<keyword evidence="1" id="KW-0645">Protease</keyword>
<protein>
    <recommendedName>
        <fullName evidence="5">Peptidase M10 metallopeptidase domain-containing protein</fullName>
    </recommendedName>
</protein>
<dbReference type="InterPro" id="IPR024079">
    <property type="entry name" value="MetalloPept_cat_dom_sf"/>
</dbReference>
<name>A0ABX3JRD5_9BACL</name>
<dbReference type="EMBL" id="MRVI01000002">
    <property type="protein sequence ID" value="OOC58564.1"/>
    <property type="molecule type" value="Genomic_DNA"/>
</dbReference>
<keyword evidence="3" id="KW-0378">Hydrolase</keyword>
<keyword evidence="2" id="KW-0479">Metal-binding</keyword>
<dbReference type="Pfam" id="PF00413">
    <property type="entry name" value="Peptidase_M10"/>
    <property type="match status" value="1"/>
</dbReference>
<evidence type="ECO:0000256" key="3">
    <source>
        <dbReference type="ARBA" id="ARBA00022801"/>
    </source>
</evidence>
<evidence type="ECO:0000313" key="6">
    <source>
        <dbReference type="EMBL" id="OOC58564.1"/>
    </source>
</evidence>
<evidence type="ECO:0000256" key="4">
    <source>
        <dbReference type="ARBA" id="ARBA00022833"/>
    </source>
</evidence>
<dbReference type="RefSeq" id="WP_189636150.1">
    <property type="nucleotide sequence ID" value="NZ_MRVI01000002.1"/>
</dbReference>
<keyword evidence="4" id="KW-0862">Zinc</keyword>
<comment type="caution">
    <text evidence="6">The sequence shown here is derived from an EMBL/GenBank/DDBJ whole genome shotgun (WGS) entry which is preliminary data.</text>
</comment>
<reference evidence="6 7" key="1">
    <citation type="submission" date="2016-12" db="EMBL/GenBank/DDBJ databases">
        <title>Genome sequencing and description of Paenibacillus sp. nov. from high altitude lake in the Indian Trans- Himalayas.</title>
        <authorList>
            <person name="Kiran S."/>
            <person name="Swarnkar M.K."/>
            <person name="Rana A."/>
            <person name="Tewari R."/>
            <person name="Gulati A."/>
        </authorList>
    </citation>
    <scope>NUCLEOTIDE SEQUENCE [LARGE SCALE GENOMIC DNA]</scope>
    <source>
        <strain evidence="6 7">IHBB 9951</strain>
    </source>
</reference>
<feature type="domain" description="Peptidase M10 metallopeptidase" evidence="5">
    <location>
        <begin position="122"/>
        <end position="185"/>
    </location>
</feature>
<sequence length="187" mass="20884">MKKKTVKLSLVTLILIAMFITLVPTSSAYTFTGYRWNKISGIRYIADLKYSGAPNSTYKEAFETAVANWNSAQNKIRFNLSDLNDSSPFSVGTENYPDNNRFGSCVCVGTPMDGYFTSISARINIGNSNVSNKYYTRLSSATHELGHALGLGEENQRVAVMNQTRNREVIYNPQSDDIDGVNSRYPY</sequence>